<feature type="signal peptide" evidence="1">
    <location>
        <begin position="1"/>
        <end position="42"/>
    </location>
</feature>
<keyword evidence="3" id="KW-1185">Reference proteome</keyword>
<comment type="caution">
    <text evidence="2">The sequence shown here is derived from an EMBL/GenBank/DDBJ whole genome shotgun (WGS) entry which is preliminary data.</text>
</comment>
<feature type="chain" id="PRO_5046083628" evidence="1">
    <location>
        <begin position="43"/>
        <end position="131"/>
    </location>
</feature>
<accession>A0ABV5PCA2</accession>
<name>A0ABV5PCA2_STRCM</name>
<dbReference type="EMBL" id="JBHMCR010000006">
    <property type="protein sequence ID" value="MFB9520837.1"/>
    <property type="molecule type" value="Genomic_DNA"/>
</dbReference>
<evidence type="ECO:0000313" key="2">
    <source>
        <dbReference type="EMBL" id="MFB9520837.1"/>
    </source>
</evidence>
<dbReference type="RefSeq" id="WP_345223497.1">
    <property type="nucleotide sequence ID" value="NZ_BAAAXE010000013.1"/>
</dbReference>
<gene>
    <name evidence="2" type="ORF">ACFFTU_12825</name>
</gene>
<protein>
    <submittedName>
        <fullName evidence="2">Uncharacterized protein</fullName>
    </submittedName>
</protein>
<evidence type="ECO:0000256" key="1">
    <source>
        <dbReference type="SAM" id="SignalP"/>
    </source>
</evidence>
<organism evidence="2 3">
    <name type="scientific">Streptomyces cremeus</name>
    <dbReference type="NCBI Taxonomy" id="66881"/>
    <lineage>
        <taxon>Bacteria</taxon>
        <taxon>Bacillati</taxon>
        <taxon>Actinomycetota</taxon>
        <taxon>Actinomycetes</taxon>
        <taxon>Kitasatosporales</taxon>
        <taxon>Streptomycetaceae</taxon>
        <taxon>Streptomyces</taxon>
    </lineage>
</organism>
<proteinExistence type="predicted"/>
<keyword evidence="1" id="KW-0732">Signal</keyword>
<dbReference type="Proteomes" id="UP001589718">
    <property type="component" value="Unassembled WGS sequence"/>
</dbReference>
<reference evidence="2 3" key="1">
    <citation type="submission" date="2024-09" db="EMBL/GenBank/DDBJ databases">
        <authorList>
            <person name="Sun Q."/>
            <person name="Mori K."/>
        </authorList>
    </citation>
    <scope>NUCLEOTIDE SEQUENCE [LARGE SCALE GENOMIC DNA]</scope>
    <source>
        <strain evidence="2 3">JCM 4362</strain>
    </source>
</reference>
<sequence length="131" mass="13319">MGRVRHLRITGTVRHAWRGAALLCAVAALLGTLLACPDPAGAGGGTAGPHREGLTTAAATAAYNCPYEQGGCGVFPHLAPAVLTAPPQDSAPGAAVLVVRHASGDERPRVRRAGEVRARAPGAHVLGVLRR</sequence>
<evidence type="ECO:0000313" key="3">
    <source>
        <dbReference type="Proteomes" id="UP001589718"/>
    </source>
</evidence>